<accession>A0A8K0MLS7</accession>
<dbReference type="AlphaFoldDB" id="A0A8K0MLS7"/>
<keyword evidence="2" id="KW-0472">Membrane</keyword>
<dbReference type="PANTHER" id="PTHR36329">
    <property type="entry name" value="TRANSMEMBRANE PROTEIN"/>
    <property type="match status" value="1"/>
</dbReference>
<protein>
    <submittedName>
        <fullName evidence="3">Uncharacterized protein</fullName>
    </submittedName>
</protein>
<organism evidence="3 4">
    <name type="scientific">Rhamnella rubrinervis</name>
    <dbReference type="NCBI Taxonomy" id="2594499"/>
    <lineage>
        <taxon>Eukaryota</taxon>
        <taxon>Viridiplantae</taxon>
        <taxon>Streptophyta</taxon>
        <taxon>Embryophyta</taxon>
        <taxon>Tracheophyta</taxon>
        <taxon>Spermatophyta</taxon>
        <taxon>Magnoliopsida</taxon>
        <taxon>eudicotyledons</taxon>
        <taxon>Gunneridae</taxon>
        <taxon>Pentapetalae</taxon>
        <taxon>rosids</taxon>
        <taxon>fabids</taxon>
        <taxon>Rosales</taxon>
        <taxon>Rhamnaceae</taxon>
        <taxon>rhamnoid group</taxon>
        <taxon>Rhamneae</taxon>
        <taxon>Rhamnella</taxon>
    </lineage>
</organism>
<dbReference type="PANTHER" id="PTHR36329:SF1">
    <property type="entry name" value="TRANSMEMBRANE PROTEIN"/>
    <property type="match status" value="1"/>
</dbReference>
<dbReference type="EMBL" id="VOIH02000003">
    <property type="protein sequence ID" value="KAF3450712.1"/>
    <property type="molecule type" value="Genomic_DNA"/>
</dbReference>
<sequence length="462" mass="53163">MKLPIREMNVPAGVGTYRLGLDESYRPLPSLYLAFFSIWFVSACSWTFNTFKNRHFQTNNLQWTLAFVPLIKALQLTLSCLFWYSCFYLEVCSLWMSFGVYVTGVLFETASFVSFLLISHGYCITCERLSVTERRATAALGCVFYLILVGHRASVPYFSVLLLLNYFINFYMIFHHISQNLLALREQLSFIEDEDVHTMHDAVYMKYIMFKKFQGAMQIVAMAETVIYINMDDSSENYWIRLLVREWAQFCIFVYIGWTFRSQDLVPRFSVMPTLKPKGEIMVPPIYSIEMDAATFKDISSREWHIGVNPASLLRALSMKRIVLAVNDNEIVLALKSSITPAERSLCPPMVFWVFIMVGCSMGNSSGAFGGNRGMRPVPPEKGVFPLDHMHLCDLEKKEYLNCLKSSGHQSEQCRIFSKKYLKCRMEKNLMAKQDMSELGFGKESDTEAAGEKLTERIDNRI</sequence>
<keyword evidence="2" id="KW-0812">Transmembrane</keyword>
<evidence type="ECO:0000313" key="3">
    <source>
        <dbReference type="EMBL" id="KAF3450712.1"/>
    </source>
</evidence>
<feature type="transmembrane region" description="Helical" evidence="2">
    <location>
        <begin position="31"/>
        <end position="51"/>
    </location>
</feature>
<feature type="region of interest" description="Disordered" evidence="1">
    <location>
        <begin position="442"/>
        <end position="462"/>
    </location>
</feature>
<evidence type="ECO:0000256" key="1">
    <source>
        <dbReference type="SAM" id="MobiDB-lite"/>
    </source>
</evidence>
<evidence type="ECO:0000256" key="2">
    <source>
        <dbReference type="SAM" id="Phobius"/>
    </source>
</evidence>
<comment type="caution">
    <text evidence="3">The sequence shown here is derived from an EMBL/GenBank/DDBJ whole genome shotgun (WGS) entry which is preliminary data.</text>
</comment>
<dbReference type="OrthoDB" id="2016402at2759"/>
<feature type="transmembrane region" description="Helical" evidence="2">
    <location>
        <begin position="96"/>
        <end position="123"/>
    </location>
</feature>
<dbReference type="Proteomes" id="UP000796880">
    <property type="component" value="Unassembled WGS sequence"/>
</dbReference>
<evidence type="ECO:0000313" key="4">
    <source>
        <dbReference type="Proteomes" id="UP000796880"/>
    </source>
</evidence>
<dbReference type="PROSITE" id="PS51808">
    <property type="entry name" value="CHCH"/>
    <property type="match status" value="1"/>
</dbReference>
<keyword evidence="2" id="KW-1133">Transmembrane helix</keyword>
<keyword evidence="4" id="KW-1185">Reference proteome</keyword>
<name>A0A8K0MLS7_9ROSA</name>
<reference evidence="3" key="1">
    <citation type="submission" date="2020-03" db="EMBL/GenBank/DDBJ databases">
        <title>A high-quality chromosome-level genome assembly of a woody plant with both climbing and erect habits, Rhamnella rubrinervis.</title>
        <authorList>
            <person name="Lu Z."/>
            <person name="Yang Y."/>
            <person name="Zhu X."/>
            <person name="Sun Y."/>
        </authorList>
    </citation>
    <scope>NUCLEOTIDE SEQUENCE</scope>
    <source>
        <strain evidence="3">BYM</strain>
        <tissue evidence="3">Leaf</tissue>
    </source>
</reference>
<proteinExistence type="predicted"/>
<feature type="transmembrane region" description="Helical" evidence="2">
    <location>
        <begin position="63"/>
        <end position="84"/>
    </location>
</feature>
<gene>
    <name evidence="3" type="ORF">FNV43_RR06801</name>
</gene>